<keyword evidence="8" id="KW-1185">Reference proteome</keyword>
<sequence>MFMSIIQKRRSIRKFLNKPVEKEKIDLLIEAGLRSPSSRGFNPWEFMVITDRDLLEKLSDSKMHGSQFLKNAPLGIVVCADPEKCDVWVEDCSIASTFIFLAAESLGLRSCWIQIRERMHNETITSEKYVSNTLEIPSRLNVESIIAIGYPDETKSFHKKEELQFAKVYYNQYGKPYCKQT</sequence>
<gene>
    <name evidence="7" type="ORF">SCALIN_C17_0012</name>
</gene>
<dbReference type="GO" id="GO:0016491">
    <property type="term" value="F:oxidoreductase activity"/>
    <property type="evidence" value="ECO:0007669"/>
    <property type="project" value="UniProtKB-KW"/>
</dbReference>
<comment type="similarity">
    <text evidence="2">Belongs to the nitroreductase family.</text>
</comment>
<reference evidence="8" key="1">
    <citation type="journal article" date="2017" name="Environ. Microbiol. Rep.">
        <title>Genetic Diversity of Marine Anaerobic Ammonium-Oxidizing Bacteria as Revealed by Genomic and Proteomic Analyses of 'Candidatus Scalindua japonica'.</title>
        <authorList>
            <person name="Oshiki M."/>
            <person name="Mizuto K."/>
            <person name="Kimura Z."/>
            <person name="Kindaichi T."/>
            <person name="Satoh H."/>
            <person name="Okabe S."/>
        </authorList>
    </citation>
    <scope>NUCLEOTIDE SEQUENCE [LARGE SCALE GENOMIC DNA]</scope>
    <source>
        <strain evidence="8">husup-a2</strain>
    </source>
</reference>
<evidence type="ECO:0000313" key="7">
    <source>
        <dbReference type="EMBL" id="GAX60979.1"/>
    </source>
</evidence>
<comment type="caution">
    <text evidence="7">The sequence shown here is derived from an EMBL/GenBank/DDBJ whole genome shotgun (WGS) entry which is preliminary data.</text>
</comment>
<dbReference type="Proteomes" id="UP000218542">
    <property type="component" value="Unassembled WGS sequence"/>
</dbReference>
<name>A0A286TYJ8_9BACT</name>
<evidence type="ECO:0000256" key="4">
    <source>
        <dbReference type="ARBA" id="ARBA00022643"/>
    </source>
</evidence>
<dbReference type="SUPFAM" id="SSF55469">
    <property type="entry name" value="FMN-dependent nitroreductase-like"/>
    <property type="match status" value="1"/>
</dbReference>
<dbReference type="AlphaFoldDB" id="A0A286TYJ8"/>
<proteinExistence type="inferred from homology"/>
<feature type="domain" description="Nitroreductase" evidence="6">
    <location>
        <begin position="6"/>
        <end position="61"/>
    </location>
</feature>
<accession>A0A286TYJ8</accession>
<protein>
    <submittedName>
        <fullName evidence="7">Nitroreductase</fullName>
    </submittedName>
</protein>
<evidence type="ECO:0000259" key="6">
    <source>
        <dbReference type="Pfam" id="PF00881"/>
    </source>
</evidence>
<organism evidence="7 8">
    <name type="scientific">Candidatus Scalindua japonica</name>
    <dbReference type="NCBI Taxonomy" id="1284222"/>
    <lineage>
        <taxon>Bacteria</taxon>
        <taxon>Pseudomonadati</taxon>
        <taxon>Planctomycetota</taxon>
        <taxon>Candidatus Brocadiia</taxon>
        <taxon>Candidatus Brocadiales</taxon>
        <taxon>Candidatus Scalinduaceae</taxon>
        <taxon>Candidatus Scalindua</taxon>
    </lineage>
</organism>
<evidence type="ECO:0000256" key="1">
    <source>
        <dbReference type="ARBA" id="ARBA00001917"/>
    </source>
</evidence>
<evidence type="ECO:0000256" key="5">
    <source>
        <dbReference type="ARBA" id="ARBA00023002"/>
    </source>
</evidence>
<dbReference type="Pfam" id="PF00881">
    <property type="entry name" value="Nitroreductase"/>
    <property type="match status" value="2"/>
</dbReference>
<dbReference type="InterPro" id="IPR029479">
    <property type="entry name" value="Nitroreductase"/>
</dbReference>
<dbReference type="CDD" id="cd02151">
    <property type="entry name" value="nitroreductase"/>
    <property type="match status" value="1"/>
</dbReference>
<dbReference type="InterPro" id="IPR000415">
    <property type="entry name" value="Nitroreductase-like"/>
</dbReference>
<keyword evidence="5" id="KW-0560">Oxidoreductase</keyword>
<evidence type="ECO:0000256" key="3">
    <source>
        <dbReference type="ARBA" id="ARBA00022630"/>
    </source>
</evidence>
<comment type="cofactor">
    <cofactor evidence="1">
        <name>FMN</name>
        <dbReference type="ChEBI" id="CHEBI:58210"/>
    </cofactor>
</comment>
<keyword evidence="3" id="KW-0285">Flavoprotein</keyword>
<evidence type="ECO:0000256" key="2">
    <source>
        <dbReference type="ARBA" id="ARBA00007118"/>
    </source>
</evidence>
<dbReference type="OrthoDB" id="9812105at2"/>
<keyword evidence="4" id="KW-0288">FMN</keyword>
<evidence type="ECO:0000313" key="8">
    <source>
        <dbReference type="Proteomes" id="UP000218542"/>
    </source>
</evidence>
<dbReference type="RefSeq" id="WP_096894374.1">
    <property type="nucleotide sequence ID" value="NZ_BAOS01000017.1"/>
</dbReference>
<dbReference type="PANTHER" id="PTHR43673:SF2">
    <property type="entry name" value="NITROREDUCTASE"/>
    <property type="match status" value="1"/>
</dbReference>
<dbReference type="Gene3D" id="3.40.109.10">
    <property type="entry name" value="NADH Oxidase"/>
    <property type="match status" value="1"/>
</dbReference>
<dbReference type="PANTHER" id="PTHR43673">
    <property type="entry name" value="NAD(P)H NITROREDUCTASE YDGI-RELATED"/>
    <property type="match status" value="1"/>
</dbReference>
<dbReference type="EMBL" id="BAOS01000017">
    <property type="protein sequence ID" value="GAX60979.1"/>
    <property type="molecule type" value="Genomic_DNA"/>
</dbReference>
<feature type="domain" description="Nitroreductase" evidence="6">
    <location>
        <begin position="64"/>
        <end position="150"/>
    </location>
</feature>